<accession>A0A7E4V214</accession>
<keyword evidence="9 10" id="KW-0539">Nucleus</keyword>
<feature type="compositionally biased region" description="Low complexity" evidence="11">
    <location>
        <begin position="322"/>
        <end position="341"/>
    </location>
</feature>
<feature type="domain" description="Nuclear receptor" evidence="12">
    <location>
        <begin position="220"/>
        <end position="296"/>
    </location>
</feature>
<keyword evidence="2 10" id="KW-0479">Metal-binding</keyword>
<evidence type="ECO:0000313" key="14">
    <source>
        <dbReference type="Proteomes" id="UP000492821"/>
    </source>
</evidence>
<name>A0A7E4V214_PANRE</name>
<keyword evidence="8 10" id="KW-0675">Receptor</keyword>
<dbReference type="SUPFAM" id="SSF57716">
    <property type="entry name" value="Glucocorticoid receptor-like (DNA-binding domain)"/>
    <property type="match status" value="1"/>
</dbReference>
<feature type="compositionally biased region" description="Low complexity" evidence="11">
    <location>
        <begin position="184"/>
        <end position="204"/>
    </location>
</feature>
<feature type="region of interest" description="Disordered" evidence="11">
    <location>
        <begin position="319"/>
        <end position="364"/>
    </location>
</feature>
<evidence type="ECO:0000259" key="12">
    <source>
        <dbReference type="PROSITE" id="PS51030"/>
    </source>
</evidence>
<dbReference type="InterPro" id="IPR013088">
    <property type="entry name" value="Znf_NHR/GATA"/>
</dbReference>
<dbReference type="GO" id="GO:0043565">
    <property type="term" value="F:sequence-specific DNA binding"/>
    <property type="evidence" value="ECO:0007669"/>
    <property type="project" value="InterPro"/>
</dbReference>
<protein>
    <submittedName>
        <fullName evidence="15">Nuclear receptor domain-containing protein</fullName>
    </submittedName>
</protein>
<keyword evidence="6 10" id="KW-0238">DNA-binding</keyword>
<dbReference type="WBParaSite" id="Pan_g15251.t1">
    <property type="protein sequence ID" value="Pan_g15251.t1"/>
    <property type="gene ID" value="Pan_g15251"/>
</dbReference>
<evidence type="ECO:0000256" key="1">
    <source>
        <dbReference type="ARBA" id="ARBA00004123"/>
    </source>
</evidence>
<dbReference type="InterPro" id="IPR001628">
    <property type="entry name" value="Znf_hrmn_rcpt"/>
</dbReference>
<dbReference type="PROSITE" id="PS51843">
    <property type="entry name" value="NR_LBD"/>
    <property type="match status" value="1"/>
</dbReference>
<dbReference type="Pfam" id="PF00105">
    <property type="entry name" value="zf-C4"/>
    <property type="match status" value="1"/>
</dbReference>
<dbReference type="PROSITE" id="PS51030">
    <property type="entry name" value="NUCLEAR_REC_DBD_2"/>
    <property type="match status" value="1"/>
</dbReference>
<dbReference type="InterPro" id="IPR035500">
    <property type="entry name" value="NHR-like_dom_sf"/>
</dbReference>
<evidence type="ECO:0000259" key="13">
    <source>
        <dbReference type="PROSITE" id="PS51843"/>
    </source>
</evidence>
<evidence type="ECO:0000256" key="3">
    <source>
        <dbReference type="ARBA" id="ARBA00022771"/>
    </source>
</evidence>
<dbReference type="PRINTS" id="PR00047">
    <property type="entry name" value="STROIDFINGER"/>
</dbReference>
<keyword evidence="4 10" id="KW-0862">Zinc</keyword>
<dbReference type="AlphaFoldDB" id="A0A7E4V214"/>
<evidence type="ECO:0000256" key="2">
    <source>
        <dbReference type="ARBA" id="ARBA00022723"/>
    </source>
</evidence>
<dbReference type="InterPro" id="IPR001723">
    <property type="entry name" value="Nuclear_hrmn_rcpt"/>
</dbReference>
<evidence type="ECO:0000313" key="15">
    <source>
        <dbReference type="WBParaSite" id="Pan_g15251.t1"/>
    </source>
</evidence>
<evidence type="ECO:0000256" key="10">
    <source>
        <dbReference type="RuleBase" id="RU004334"/>
    </source>
</evidence>
<dbReference type="PRINTS" id="PR00398">
    <property type="entry name" value="STRDHORMONER"/>
</dbReference>
<dbReference type="SMART" id="SM00399">
    <property type="entry name" value="ZnF_C4"/>
    <property type="match status" value="1"/>
</dbReference>
<evidence type="ECO:0000256" key="7">
    <source>
        <dbReference type="ARBA" id="ARBA00023163"/>
    </source>
</evidence>
<evidence type="ECO:0000256" key="4">
    <source>
        <dbReference type="ARBA" id="ARBA00022833"/>
    </source>
</evidence>
<keyword evidence="5 10" id="KW-0805">Transcription regulation</keyword>
<evidence type="ECO:0000256" key="5">
    <source>
        <dbReference type="ARBA" id="ARBA00023015"/>
    </source>
</evidence>
<dbReference type="PANTHER" id="PTHR48092">
    <property type="entry name" value="KNIRPS-RELATED PROTEIN-RELATED"/>
    <property type="match status" value="1"/>
</dbReference>
<proteinExistence type="inferred from homology"/>
<evidence type="ECO:0000256" key="8">
    <source>
        <dbReference type="ARBA" id="ARBA00023170"/>
    </source>
</evidence>
<reference evidence="15" key="2">
    <citation type="submission" date="2020-10" db="UniProtKB">
        <authorList>
            <consortium name="WormBaseParasite"/>
        </authorList>
    </citation>
    <scope>IDENTIFICATION</scope>
</reference>
<keyword evidence="7 10" id="KW-0804">Transcription</keyword>
<dbReference type="Gene3D" id="3.30.50.10">
    <property type="entry name" value="Erythroid Transcription Factor GATA-1, subunit A"/>
    <property type="match status" value="1"/>
</dbReference>
<dbReference type="FunFam" id="3.30.50.10:FF:000006">
    <property type="entry name" value="Nuclear receptor subfamily 5 group A member"/>
    <property type="match status" value="1"/>
</dbReference>
<feature type="compositionally biased region" description="Pro residues" evidence="11">
    <location>
        <begin position="562"/>
        <end position="571"/>
    </location>
</feature>
<keyword evidence="3 10" id="KW-0863">Zinc-finger</keyword>
<dbReference type="GO" id="GO:0006357">
    <property type="term" value="P:regulation of transcription by RNA polymerase II"/>
    <property type="evidence" value="ECO:0007669"/>
    <property type="project" value="UniProtKB-ARBA"/>
</dbReference>
<feature type="region of interest" description="Disordered" evidence="11">
    <location>
        <begin position="115"/>
        <end position="149"/>
    </location>
</feature>
<evidence type="ECO:0000256" key="11">
    <source>
        <dbReference type="SAM" id="MobiDB-lite"/>
    </source>
</evidence>
<dbReference type="GO" id="GO:0005634">
    <property type="term" value="C:nucleus"/>
    <property type="evidence" value="ECO:0007669"/>
    <property type="project" value="UniProtKB-SubCell"/>
</dbReference>
<feature type="region of interest" description="Disordered" evidence="11">
    <location>
        <begin position="556"/>
        <end position="575"/>
    </location>
</feature>
<comment type="similarity">
    <text evidence="10">Belongs to the nuclear hormone receptor family.</text>
</comment>
<dbReference type="SUPFAM" id="SSF48508">
    <property type="entry name" value="Nuclear receptor ligand-binding domain"/>
    <property type="match status" value="1"/>
</dbReference>
<dbReference type="Pfam" id="PF00104">
    <property type="entry name" value="Hormone_recep"/>
    <property type="match status" value="1"/>
</dbReference>
<evidence type="ECO:0000256" key="9">
    <source>
        <dbReference type="ARBA" id="ARBA00023242"/>
    </source>
</evidence>
<dbReference type="PROSITE" id="PS00031">
    <property type="entry name" value="NUCLEAR_REC_DBD_1"/>
    <property type="match status" value="1"/>
</dbReference>
<organism evidence="14 15">
    <name type="scientific">Panagrellus redivivus</name>
    <name type="common">Microworm</name>
    <dbReference type="NCBI Taxonomy" id="6233"/>
    <lineage>
        <taxon>Eukaryota</taxon>
        <taxon>Metazoa</taxon>
        <taxon>Ecdysozoa</taxon>
        <taxon>Nematoda</taxon>
        <taxon>Chromadorea</taxon>
        <taxon>Rhabditida</taxon>
        <taxon>Tylenchina</taxon>
        <taxon>Panagrolaimomorpha</taxon>
        <taxon>Panagrolaimoidea</taxon>
        <taxon>Panagrolaimidae</taxon>
        <taxon>Panagrellus</taxon>
    </lineage>
</organism>
<keyword evidence="14" id="KW-1185">Reference proteome</keyword>
<dbReference type="Gene3D" id="1.10.565.10">
    <property type="entry name" value="Retinoid X Receptor"/>
    <property type="match status" value="1"/>
</dbReference>
<dbReference type="Proteomes" id="UP000492821">
    <property type="component" value="Unassembled WGS sequence"/>
</dbReference>
<sequence>MDRSELTASAFRSPVIHSGKLAAAAAAAGVPHPTAMLPAFHASDPSALSLYSYYLNQMAVAQRAAAAAAAMSAFAYPGAAAAFFDPSAVFFNPVMHAQNNMAQIPPNPALLVKTVKQESASTPPDWDAVARGSKKTFSEKTSTTSSDSEGKYSWINYYEKSLESPASSSEGKCDPIGSNPRNESFAQSSTSSSSSPSLPSASNSDVWSSPPAKEPSESDHLLCAICGDKSSGLHYGSFTCEGCKGFFKRTVQNKRVYMCVSGNAKCPMTKELRNRCQYCRFQKCLQQGLVVQAVREDRMPGGRNGSAIYNLYKLKYRKPRKSGSSNRSLGSGVSSTSATTTPSPPSADWKPSFASPNPAPGQPSEALAALLRQPTPQLGNAFSAPSKNLIQQLVEIDRLEELIDLKGLQDASSPQSAIERLTIAGDEIVKKLVDWTKRLPFYGDLPITAHTQLLTQRWAELVLLSACFYAVGQHNTLTARTTRELISLDSTDRNLELLRQRLSSVLGKDIMIERVTTEAGKLVETFTHLVASFAKLGISIESYVCLKVITLLHVSPTSESPPTTPEGPPRMTPTDTERVLQIQDQFVKVLQINLSQTEAGPRLSDILAWLPQLHSVAADLLASKMFYVPFLICREPALTALKIEVEP</sequence>
<dbReference type="GO" id="GO:0003700">
    <property type="term" value="F:DNA-binding transcription factor activity"/>
    <property type="evidence" value="ECO:0007669"/>
    <property type="project" value="InterPro"/>
</dbReference>
<feature type="domain" description="NR LBD" evidence="13">
    <location>
        <begin position="385"/>
        <end position="646"/>
    </location>
</feature>
<comment type="subcellular location">
    <subcellularLocation>
        <location evidence="1 10">Nucleus</location>
    </subcellularLocation>
</comment>
<dbReference type="GO" id="GO:0008270">
    <property type="term" value="F:zinc ion binding"/>
    <property type="evidence" value="ECO:0007669"/>
    <property type="project" value="UniProtKB-KW"/>
</dbReference>
<dbReference type="SMART" id="SM00430">
    <property type="entry name" value="HOLI"/>
    <property type="match status" value="1"/>
</dbReference>
<reference evidence="14" key="1">
    <citation type="journal article" date="2013" name="Genetics">
        <title>The draft genome and transcriptome of Panagrellus redivivus are shaped by the harsh demands of a free-living lifestyle.</title>
        <authorList>
            <person name="Srinivasan J."/>
            <person name="Dillman A.R."/>
            <person name="Macchietto M.G."/>
            <person name="Heikkinen L."/>
            <person name="Lakso M."/>
            <person name="Fracchia K.M."/>
            <person name="Antoshechkin I."/>
            <person name="Mortazavi A."/>
            <person name="Wong G."/>
            <person name="Sternberg P.W."/>
        </authorList>
    </citation>
    <scope>NUCLEOTIDE SEQUENCE [LARGE SCALE GENOMIC DNA]</scope>
    <source>
        <strain evidence="14">MT8872</strain>
    </source>
</reference>
<dbReference type="InterPro" id="IPR000536">
    <property type="entry name" value="Nucl_hrmn_rcpt_lig-bd"/>
</dbReference>
<evidence type="ECO:0000256" key="6">
    <source>
        <dbReference type="ARBA" id="ARBA00023125"/>
    </source>
</evidence>
<dbReference type="InterPro" id="IPR050200">
    <property type="entry name" value="Nuclear_hormone_rcpt_NR3"/>
</dbReference>
<feature type="region of interest" description="Disordered" evidence="11">
    <location>
        <begin position="164"/>
        <end position="216"/>
    </location>
</feature>